<keyword evidence="1" id="KW-0472">Membrane</keyword>
<protein>
    <submittedName>
        <fullName evidence="2">Uncharacterized protein</fullName>
    </submittedName>
</protein>
<feature type="transmembrane region" description="Helical" evidence="1">
    <location>
        <begin position="71"/>
        <end position="91"/>
    </location>
</feature>
<proteinExistence type="predicted"/>
<dbReference type="Proteomes" id="UP000192042">
    <property type="component" value="Chromosome I"/>
</dbReference>
<dbReference type="EMBL" id="LT828648">
    <property type="protein sequence ID" value="SLM46332.1"/>
    <property type="molecule type" value="Genomic_DNA"/>
</dbReference>
<evidence type="ECO:0000256" key="1">
    <source>
        <dbReference type="SAM" id="Phobius"/>
    </source>
</evidence>
<feature type="transmembrane region" description="Helical" evidence="1">
    <location>
        <begin position="42"/>
        <end position="65"/>
    </location>
</feature>
<dbReference type="STRING" id="1325564.NSJP_0160"/>
<dbReference type="KEGG" id="nja:NSJP_0160"/>
<reference evidence="2 3" key="1">
    <citation type="submission" date="2017-03" db="EMBL/GenBank/DDBJ databases">
        <authorList>
            <person name="Afonso C.L."/>
            <person name="Miller P.J."/>
            <person name="Scott M.A."/>
            <person name="Spackman E."/>
            <person name="Goraichik I."/>
            <person name="Dimitrov K.M."/>
            <person name="Suarez D.L."/>
            <person name="Swayne D.E."/>
        </authorList>
    </citation>
    <scope>NUCLEOTIDE SEQUENCE [LARGE SCALE GENOMIC DNA]</scope>
    <source>
        <strain evidence="2">Genome sequencing of Nitrospira japonica strain NJ11</strain>
    </source>
</reference>
<name>A0A1W1I030_9BACT</name>
<evidence type="ECO:0000313" key="2">
    <source>
        <dbReference type="EMBL" id="SLM46332.1"/>
    </source>
</evidence>
<feature type="transmembrane region" description="Helical" evidence="1">
    <location>
        <begin position="6"/>
        <end position="30"/>
    </location>
</feature>
<gene>
    <name evidence="2" type="ORF">NSJP_0160</name>
</gene>
<dbReference type="RefSeq" id="WP_080885039.1">
    <property type="nucleotide sequence ID" value="NZ_LT828648.1"/>
</dbReference>
<evidence type="ECO:0000313" key="3">
    <source>
        <dbReference type="Proteomes" id="UP000192042"/>
    </source>
</evidence>
<keyword evidence="1" id="KW-0812">Transmembrane</keyword>
<dbReference type="AlphaFoldDB" id="A0A1W1I030"/>
<organism evidence="2 3">
    <name type="scientific">Nitrospira japonica</name>
    <dbReference type="NCBI Taxonomy" id="1325564"/>
    <lineage>
        <taxon>Bacteria</taxon>
        <taxon>Pseudomonadati</taxon>
        <taxon>Nitrospirota</taxon>
        <taxon>Nitrospiria</taxon>
        <taxon>Nitrospirales</taxon>
        <taxon>Nitrospiraceae</taxon>
        <taxon>Nitrospira</taxon>
    </lineage>
</organism>
<dbReference type="OrthoDB" id="9809504at2"/>
<keyword evidence="3" id="KW-1185">Reference proteome</keyword>
<sequence>MQDTIIDFALGAAAGGLGLSLCWGLFWLVVGSIGLTRGTCTWRVVANSALVGGLPLVLGAGLFWARGGIQSTGLFTLGLLVMPLVLLVLGLRNAPDGQRAGVHVFAGMRHLMEELLGGHRGCGGCDHEHESGDAGGCG</sequence>
<keyword evidence="1" id="KW-1133">Transmembrane helix</keyword>
<accession>A0A1W1I030</accession>